<reference evidence="2 3" key="1">
    <citation type="submission" date="2019-12" db="EMBL/GenBank/DDBJ databases">
        <title>Sequence classification of anaerobic respiratory reductive dehalogenases: First we see many, then we see few.</title>
        <authorList>
            <person name="Molenda O."/>
            <person name="Puentes Jacome L.A."/>
            <person name="Cao X."/>
            <person name="Nesbo C.L."/>
            <person name="Tang S."/>
            <person name="Morson N."/>
            <person name="Patron J."/>
            <person name="Lomheim L."/>
            <person name="Wishart D.S."/>
            <person name="Edwards E.A."/>
        </authorList>
    </citation>
    <scope>NUCLEOTIDE SEQUENCE [LARGE SCALE GENOMIC DNA]</scope>
    <source>
        <strain evidence="2 3">12DCA</strain>
    </source>
</reference>
<dbReference type="Pfam" id="PF00753">
    <property type="entry name" value="Lactamase_B"/>
    <property type="match status" value="1"/>
</dbReference>
<feature type="domain" description="Metallo-beta-lactamase" evidence="1">
    <location>
        <begin position="248"/>
        <end position="481"/>
    </location>
</feature>
<dbReference type="InterPro" id="IPR036866">
    <property type="entry name" value="RibonucZ/Hydroxyglut_hydro"/>
</dbReference>
<organism evidence="2 3">
    <name type="scientific">Dehalobacter restrictus</name>
    <dbReference type="NCBI Taxonomy" id="55583"/>
    <lineage>
        <taxon>Bacteria</taxon>
        <taxon>Bacillati</taxon>
        <taxon>Bacillota</taxon>
        <taxon>Clostridia</taxon>
        <taxon>Eubacteriales</taxon>
        <taxon>Desulfitobacteriaceae</taxon>
        <taxon>Dehalobacter</taxon>
    </lineage>
</organism>
<dbReference type="Gene3D" id="3.60.15.10">
    <property type="entry name" value="Ribonuclease Z/Hydroxyacylglutathione hydrolase-like"/>
    <property type="match status" value="1"/>
</dbReference>
<gene>
    <name evidence="2" type="ORF">GQ588_07985</name>
</gene>
<dbReference type="CDD" id="cd02116">
    <property type="entry name" value="ACT"/>
    <property type="match status" value="1"/>
</dbReference>
<accession>A0A857DIE9</accession>
<evidence type="ECO:0000259" key="1">
    <source>
        <dbReference type="SMART" id="SM00849"/>
    </source>
</evidence>
<name>A0A857DIE9_9FIRM</name>
<dbReference type="EMBL" id="CP046996">
    <property type="protein sequence ID" value="QHA00573.1"/>
    <property type="molecule type" value="Genomic_DNA"/>
</dbReference>
<dbReference type="AlphaFoldDB" id="A0A857DIE9"/>
<dbReference type="Proteomes" id="UP000430508">
    <property type="component" value="Chromosome"/>
</dbReference>
<evidence type="ECO:0000313" key="3">
    <source>
        <dbReference type="Proteomes" id="UP000430508"/>
    </source>
</evidence>
<dbReference type="SMART" id="SM00849">
    <property type="entry name" value="Lactamase_B"/>
    <property type="match status" value="1"/>
</dbReference>
<proteinExistence type="predicted"/>
<dbReference type="GO" id="GO:0016787">
    <property type="term" value="F:hydrolase activity"/>
    <property type="evidence" value="ECO:0007669"/>
    <property type="project" value="UniProtKB-KW"/>
</dbReference>
<evidence type="ECO:0000313" key="2">
    <source>
        <dbReference type="EMBL" id="QHA00573.1"/>
    </source>
</evidence>
<dbReference type="SUPFAM" id="SSF56281">
    <property type="entry name" value="Metallo-hydrolase/oxidoreductase"/>
    <property type="match status" value="1"/>
</dbReference>
<dbReference type="InterPro" id="IPR001279">
    <property type="entry name" value="Metallo-B-lactamas"/>
</dbReference>
<protein>
    <submittedName>
        <fullName evidence="2">MBL fold metallo-hydrolase</fullName>
    </submittedName>
</protein>
<keyword evidence="2" id="KW-0378">Hydrolase</keyword>
<dbReference type="RefSeq" id="WP_019226863.1">
    <property type="nucleotide sequence ID" value="NZ_CP046996.1"/>
</dbReference>
<sequence>MNRKSYVTRMPDKTGAFLLASKIIAKYCGNIVRVSYNKAVDLHMLFLDVEATAENHQKIAKELETVGYLKNEISETRVIEVNIKIPDQPGAVLPVLKILDLYNINISYLNSSANGTPYQDFKMGLLIENPDMIKMLLDDISVVYQIDIIEYDDFEKNLDNTIFYIRLANEMQHILSLSTEQTMEFISESNRILQMLQETGESPKKVFGYIRRFAYFISKYRGSHFSADIDQVQISEQVTLYSIQPPCGSNTYVLASAEELVLVDTGYAIYAEEMFKIFKVLFPAWDTLIKRVFITHADVDHCGLLSKLEGIRIGLNQKSADSLRCQAAGMPDYRENSDLGWGYSKLSRIISGYSPPNPGQFEVLDADSPTPAPEEHQELIPIAKFTVADLKFQVFEGSGGHLYGEMIFVCEEYGLAFTGDNLVNISGFSEERAAFNSLAPYLMRSVNIDSPKATEMRRQIMKLLGELEDKNKKPCLVCCGHGPLSALENGELKALQKARLKQPLTWYSRQISGG</sequence>